<dbReference type="AlphaFoldDB" id="A0A8T1NJU6"/>
<reference evidence="6" key="2">
    <citation type="submission" date="2021-01" db="EMBL/GenBank/DDBJ databases">
        <authorList>
            <person name="Lovell J.T."/>
            <person name="Bentley N."/>
            <person name="Bhattarai G."/>
            <person name="Jenkins J.W."/>
            <person name="Sreedasyam A."/>
            <person name="Alarcon Y."/>
            <person name="Bock C."/>
            <person name="Boston L."/>
            <person name="Carlson J."/>
            <person name="Cervantes K."/>
            <person name="Clermont K."/>
            <person name="Krom N."/>
            <person name="Kubenka K."/>
            <person name="Mamidi S."/>
            <person name="Mattison C."/>
            <person name="Monteros M."/>
            <person name="Pisani C."/>
            <person name="Plott C."/>
            <person name="Rajasekar S."/>
            <person name="Rhein H.S."/>
            <person name="Rohla C."/>
            <person name="Song M."/>
            <person name="Hilaire R.S."/>
            <person name="Shu S."/>
            <person name="Wells L."/>
            <person name="Wang X."/>
            <person name="Webber J."/>
            <person name="Heerema R.J."/>
            <person name="Klein P."/>
            <person name="Conner P."/>
            <person name="Grauke L."/>
            <person name="Grimwood J."/>
            <person name="Schmutz J."/>
            <person name="Randall J.J."/>
        </authorList>
    </citation>
    <scope>NUCLEOTIDE SEQUENCE</scope>
    <source>
        <tissue evidence="6">Leaf</tissue>
    </source>
</reference>
<evidence type="ECO:0000313" key="6">
    <source>
        <dbReference type="EMBL" id="KAG6679509.1"/>
    </source>
</evidence>
<dbReference type="Proteomes" id="UP000811609">
    <property type="component" value="Chromosome 14"/>
</dbReference>
<proteinExistence type="inferred from homology"/>
<evidence type="ECO:0000256" key="1">
    <source>
        <dbReference type="ARBA" id="ARBA00010746"/>
    </source>
</evidence>
<evidence type="ECO:0000256" key="3">
    <source>
        <dbReference type="ARBA" id="ARBA00022525"/>
    </source>
</evidence>
<dbReference type="Pfam" id="PF03018">
    <property type="entry name" value="Dirigent"/>
    <property type="match status" value="1"/>
</dbReference>
<dbReference type="GO" id="GO:0048046">
    <property type="term" value="C:apoplast"/>
    <property type="evidence" value="ECO:0007669"/>
    <property type="project" value="UniProtKB-SubCell"/>
</dbReference>
<keyword evidence="4" id="KW-0052">Apoplast</keyword>
<dbReference type="EMBL" id="CM031838">
    <property type="protein sequence ID" value="KAG6679509.1"/>
    <property type="molecule type" value="Genomic_DNA"/>
</dbReference>
<comment type="subcellular location">
    <subcellularLocation>
        <location evidence="4">Secreted</location>
        <location evidence="4">Extracellular space</location>
        <location evidence="4">Apoplast</location>
    </subcellularLocation>
</comment>
<keyword evidence="4" id="KW-0732">Signal</keyword>
<comment type="function">
    <text evidence="4">Dirigent proteins impart stereoselectivity on the phenoxy radical-coupling reaction, yielding optically active lignans from two molecules of coniferyl alcohol in the biosynthesis of lignans, flavonolignans, and alkaloids and thus plays a central role in plant secondary metabolism.</text>
</comment>
<evidence type="ECO:0000313" key="7">
    <source>
        <dbReference type="Proteomes" id="UP000811609"/>
    </source>
</evidence>
<sequence>MARLLPILVCPLIIFYLLSSFSTISATAEDQSYARSLDPKLLGLKKQKLSHFQFYWHDIVSGSNPTAVLVVPPPKNSSTAFGTVRMIDDPLTLGTNITSKMIGRAQGFYASASQKDLDLLMVMNFVFTEGKYNGSTITILGRNPVFNPVRELPVISGTGLFRFARGYAEIKTHMFDLNTLDAVVEYNVYVLHY</sequence>
<evidence type="ECO:0000313" key="5">
    <source>
        <dbReference type="EMBL" id="KAG6630118.1"/>
    </source>
</evidence>
<protein>
    <recommendedName>
        <fullName evidence="4">Dirigent protein</fullName>
    </recommendedName>
</protein>
<comment type="caution">
    <text evidence="5">The sequence shown here is derived from an EMBL/GenBank/DDBJ whole genome shotgun (WGS) entry which is preliminary data.</text>
</comment>
<keyword evidence="7" id="KW-1185">Reference proteome</keyword>
<dbReference type="Gene3D" id="2.40.480.10">
    <property type="entry name" value="Allene oxide cyclase-like"/>
    <property type="match status" value="1"/>
</dbReference>
<name>A0A8T1NJU6_CARIL</name>
<dbReference type="GO" id="GO:0009699">
    <property type="term" value="P:phenylpropanoid biosynthetic process"/>
    <property type="evidence" value="ECO:0007669"/>
    <property type="project" value="UniProtKB-ARBA"/>
</dbReference>
<dbReference type="InterPro" id="IPR004265">
    <property type="entry name" value="Dirigent"/>
</dbReference>
<feature type="signal peptide" evidence="4">
    <location>
        <begin position="1"/>
        <end position="26"/>
    </location>
</feature>
<dbReference type="PANTHER" id="PTHR21495">
    <property type="entry name" value="NUCLEOPORIN-RELATED"/>
    <property type="match status" value="1"/>
</dbReference>
<comment type="similarity">
    <text evidence="1 4">Belongs to the plant dirigent protein family.</text>
</comment>
<accession>A0A8T1NJU6</accession>
<evidence type="ECO:0000256" key="4">
    <source>
        <dbReference type="RuleBase" id="RU363099"/>
    </source>
</evidence>
<keyword evidence="3 4" id="KW-0964">Secreted</keyword>
<dbReference type="OrthoDB" id="1864232at2759"/>
<evidence type="ECO:0000256" key="2">
    <source>
        <dbReference type="ARBA" id="ARBA00011738"/>
    </source>
</evidence>
<comment type="subunit">
    <text evidence="2 4">Homodimer.</text>
</comment>
<gene>
    <name evidence="5" type="ORF">CIPAW_14G133500</name>
    <name evidence="6" type="ORF">I3842_14G135200</name>
</gene>
<dbReference type="Proteomes" id="UP000811246">
    <property type="component" value="Chromosome 14"/>
</dbReference>
<dbReference type="EMBL" id="CM031822">
    <property type="protein sequence ID" value="KAG6630118.1"/>
    <property type="molecule type" value="Genomic_DNA"/>
</dbReference>
<dbReference type="InterPro" id="IPR044859">
    <property type="entry name" value="Allene_oxi_cyc_Dirigent"/>
</dbReference>
<reference evidence="5" key="1">
    <citation type="submission" date="2020-12" db="EMBL/GenBank/DDBJ databases">
        <title>WGS assembly of Carya illinoinensis cv. Pawnee.</title>
        <authorList>
            <person name="Platts A."/>
            <person name="Shu S."/>
            <person name="Wright S."/>
            <person name="Barry K."/>
            <person name="Edger P."/>
            <person name="Pires J.C."/>
            <person name="Schmutz J."/>
        </authorList>
    </citation>
    <scope>NUCLEOTIDE SEQUENCE</scope>
    <source>
        <tissue evidence="5">Leaf</tissue>
    </source>
</reference>
<feature type="chain" id="PRO_5035963963" description="Dirigent protein" evidence="4">
    <location>
        <begin position="27"/>
        <end position="193"/>
    </location>
</feature>
<organism evidence="5 7">
    <name type="scientific">Carya illinoinensis</name>
    <name type="common">Pecan</name>
    <dbReference type="NCBI Taxonomy" id="32201"/>
    <lineage>
        <taxon>Eukaryota</taxon>
        <taxon>Viridiplantae</taxon>
        <taxon>Streptophyta</taxon>
        <taxon>Embryophyta</taxon>
        <taxon>Tracheophyta</taxon>
        <taxon>Spermatophyta</taxon>
        <taxon>Magnoliopsida</taxon>
        <taxon>eudicotyledons</taxon>
        <taxon>Gunneridae</taxon>
        <taxon>Pentapetalae</taxon>
        <taxon>rosids</taxon>
        <taxon>fabids</taxon>
        <taxon>Fagales</taxon>
        <taxon>Juglandaceae</taxon>
        <taxon>Carya</taxon>
    </lineage>
</organism>